<dbReference type="Proteomes" id="UP001224775">
    <property type="component" value="Unassembled WGS sequence"/>
</dbReference>
<feature type="compositionally biased region" description="Low complexity" evidence="2">
    <location>
        <begin position="92"/>
        <end position="116"/>
    </location>
</feature>
<dbReference type="InterPro" id="IPR036427">
    <property type="entry name" value="Bromodomain-like_sf"/>
</dbReference>
<evidence type="ECO:0008006" key="5">
    <source>
        <dbReference type="Google" id="ProtNLM"/>
    </source>
</evidence>
<dbReference type="Gene3D" id="1.20.920.10">
    <property type="entry name" value="Bromodomain-like"/>
    <property type="match status" value="1"/>
</dbReference>
<name>A0AAD9D8S8_9STRA</name>
<gene>
    <name evidence="3" type="ORF">QTG54_012454</name>
</gene>
<reference evidence="3" key="1">
    <citation type="submission" date="2023-06" db="EMBL/GenBank/DDBJ databases">
        <title>Survivors Of The Sea: Transcriptome response of Skeletonema marinoi to long-term dormancy.</title>
        <authorList>
            <person name="Pinder M.I.M."/>
            <person name="Kourtchenko O."/>
            <person name="Robertson E.K."/>
            <person name="Larsson T."/>
            <person name="Maumus F."/>
            <person name="Osuna-Cruz C.M."/>
            <person name="Vancaester E."/>
            <person name="Stenow R."/>
            <person name="Vandepoele K."/>
            <person name="Ploug H."/>
            <person name="Bruchert V."/>
            <person name="Godhe A."/>
            <person name="Topel M."/>
        </authorList>
    </citation>
    <scope>NUCLEOTIDE SEQUENCE</scope>
    <source>
        <strain evidence="3">R05AC</strain>
    </source>
</reference>
<protein>
    <recommendedName>
        <fullName evidence="5">Bromo domain-containing protein</fullName>
    </recommendedName>
</protein>
<dbReference type="EMBL" id="JATAAI010000027">
    <property type="protein sequence ID" value="KAK1737009.1"/>
    <property type="molecule type" value="Genomic_DNA"/>
</dbReference>
<evidence type="ECO:0000313" key="4">
    <source>
        <dbReference type="Proteomes" id="UP001224775"/>
    </source>
</evidence>
<dbReference type="AlphaFoldDB" id="A0AAD9D8S8"/>
<comment type="caution">
    <text evidence="3">The sequence shown here is derived from an EMBL/GenBank/DDBJ whole genome shotgun (WGS) entry which is preliminary data.</text>
</comment>
<feature type="region of interest" description="Disordered" evidence="2">
    <location>
        <begin position="1"/>
        <end position="22"/>
    </location>
</feature>
<evidence type="ECO:0000313" key="3">
    <source>
        <dbReference type="EMBL" id="KAK1737009.1"/>
    </source>
</evidence>
<organism evidence="3 4">
    <name type="scientific">Skeletonema marinoi</name>
    <dbReference type="NCBI Taxonomy" id="267567"/>
    <lineage>
        <taxon>Eukaryota</taxon>
        <taxon>Sar</taxon>
        <taxon>Stramenopiles</taxon>
        <taxon>Ochrophyta</taxon>
        <taxon>Bacillariophyta</taxon>
        <taxon>Coscinodiscophyceae</taxon>
        <taxon>Thalassiosirophycidae</taxon>
        <taxon>Thalassiosirales</taxon>
        <taxon>Skeletonemataceae</taxon>
        <taxon>Skeletonema</taxon>
        <taxon>Skeletonema marinoi-dohrnii complex</taxon>
    </lineage>
</organism>
<sequence length="249" mass="26615">MATDGTSSVIMPGGSGSAVESKVETHQLDQNIELERLKQECSEMINTLKALHDEEKRLREGNHILAQQAVIMGCTAGFDAGARRGAGRKRPASASSNNAAAKKAAVSKPSNNTTSTPTPPPGPVVNAQGAGTSPSKASISVKVGAAASNQPNLRAKCEHILQVIYRHGIFTNLTHPARIAEGFVDLTIHMRVIQKKIESNAFASSFDLFKADVRQMFDSCLKGSNEGGLFHDVIKDLKKSYEFALANMD</sequence>
<proteinExistence type="predicted"/>
<accession>A0AAD9D8S8</accession>
<feature type="region of interest" description="Disordered" evidence="2">
    <location>
        <begin position="82"/>
        <end position="133"/>
    </location>
</feature>
<keyword evidence="4" id="KW-1185">Reference proteome</keyword>
<evidence type="ECO:0000256" key="2">
    <source>
        <dbReference type="SAM" id="MobiDB-lite"/>
    </source>
</evidence>
<dbReference type="SUPFAM" id="SSF47370">
    <property type="entry name" value="Bromodomain"/>
    <property type="match status" value="1"/>
</dbReference>
<keyword evidence="1" id="KW-0103">Bromodomain</keyword>
<evidence type="ECO:0000256" key="1">
    <source>
        <dbReference type="ARBA" id="ARBA00023117"/>
    </source>
</evidence>